<dbReference type="EMBL" id="AGCM01000144">
    <property type="protein sequence ID" value="EHM52212.1"/>
    <property type="molecule type" value="Genomic_DNA"/>
</dbReference>
<feature type="transmembrane region" description="Helical" evidence="5">
    <location>
        <begin position="385"/>
        <end position="413"/>
    </location>
</feature>
<dbReference type="SUPFAM" id="SSF52540">
    <property type="entry name" value="P-loop containing nucleoside triphosphate hydrolases"/>
    <property type="match status" value="1"/>
</dbReference>
<keyword evidence="4 7" id="KW-0067">ATP-binding</keyword>
<dbReference type="InterPro" id="IPR003593">
    <property type="entry name" value="AAA+_ATPase"/>
</dbReference>
<evidence type="ECO:0000256" key="4">
    <source>
        <dbReference type="ARBA" id="ARBA00022840"/>
    </source>
</evidence>
<keyword evidence="5" id="KW-0812">Transmembrane</keyword>
<dbReference type="InterPro" id="IPR003439">
    <property type="entry name" value="ABC_transporter-like_ATP-bd"/>
</dbReference>
<evidence type="ECO:0000256" key="3">
    <source>
        <dbReference type="ARBA" id="ARBA00022741"/>
    </source>
</evidence>
<dbReference type="STRING" id="797473.HMPREF9080_02462"/>
<feature type="domain" description="ABC transporter" evidence="6">
    <location>
        <begin position="3"/>
        <end position="238"/>
    </location>
</feature>
<dbReference type="SMART" id="SM00382">
    <property type="entry name" value="AAA"/>
    <property type="match status" value="1"/>
</dbReference>
<feature type="transmembrane region" description="Helical" evidence="5">
    <location>
        <begin position="289"/>
        <end position="313"/>
    </location>
</feature>
<organism evidence="7 8">
    <name type="scientific">Cardiobacterium valvarum F0432</name>
    <dbReference type="NCBI Taxonomy" id="797473"/>
    <lineage>
        <taxon>Bacteria</taxon>
        <taxon>Pseudomonadati</taxon>
        <taxon>Pseudomonadota</taxon>
        <taxon>Gammaproteobacteria</taxon>
        <taxon>Cardiobacteriales</taxon>
        <taxon>Cardiobacteriaceae</taxon>
        <taxon>Cardiobacterium</taxon>
    </lineage>
</organism>
<keyword evidence="2" id="KW-0813">Transport</keyword>
<comment type="similarity">
    <text evidence="1">Belongs to the ABC transporter superfamily.</text>
</comment>
<dbReference type="PROSITE" id="PS50893">
    <property type="entry name" value="ABC_TRANSPORTER_2"/>
    <property type="match status" value="1"/>
</dbReference>
<dbReference type="HOGENOM" id="CLU_517498_0_0_6"/>
<dbReference type="GO" id="GO:0016887">
    <property type="term" value="F:ATP hydrolysis activity"/>
    <property type="evidence" value="ECO:0007669"/>
    <property type="project" value="InterPro"/>
</dbReference>
<keyword evidence="5" id="KW-1133">Transmembrane helix</keyword>
<gene>
    <name evidence="7" type="ORF">HMPREF9080_02462</name>
</gene>
<feature type="transmembrane region" description="Helical" evidence="5">
    <location>
        <begin position="419"/>
        <end position="441"/>
    </location>
</feature>
<evidence type="ECO:0000259" key="6">
    <source>
        <dbReference type="PROSITE" id="PS50893"/>
    </source>
</evidence>
<feature type="transmembrane region" description="Helical" evidence="5">
    <location>
        <begin position="492"/>
        <end position="521"/>
    </location>
</feature>
<dbReference type="AlphaFoldDB" id="G9ZI53"/>
<protein>
    <submittedName>
        <fullName evidence="7">ABC transporter, ATP-binding protein</fullName>
    </submittedName>
</protein>
<evidence type="ECO:0000256" key="2">
    <source>
        <dbReference type="ARBA" id="ARBA00022448"/>
    </source>
</evidence>
<dbReference type="CDD" id="cd03230">
    <property type="entry name" value="ABC_DR_subfamily_A"/>
    <property type="match status" value="1"/>
</dbReference>
<comment type="caution">
    <text evidence="7">The sequence shown here is derived from an EMBL/GenBank/DDBJ whole genome shotgun (WGS) entry which is preliminary data.</text>
</comment>
<dbReference type="PANTHER" id="PTHR43335:SF2">
    <property type="entry name" value="ABC TRANSPORTER, ATP-BINDING PROTEIN"/>
    <property type="match status" value="1"/>
</dbReference>
<dbReference type="GO" id="GO:0005524">
    <property type="term" value="F:ATP binding"/>
    <property type="evidence" value="ECO:0007669"/>
    <property type="project" value="UniProtKB-KW"/>
</dbReference>
<proteinExistence type="inferred from homology"/>
<evidence type="ECO:0000313" key="8">
    <source>
        <dbReference type="Proteomes" id="UP000004750"/>
    </source>
</evidence>
<name>G9ZI53_9GAMM</name>
<sequence length="526" mass="58642">MLLSAQHLALRRGRQIILRDASLELHPREIVALIGGNGAGKTTLLEILTGALMPDAGSIRYQAGLPAFWLGYLPDKAPLYPQWRVREFLQMCAQIRGVRDSKAALTDVVQRCGLQAVAHKRCCELSHGYRQRVGLAQALIHKPSLLVLDEPTNGLDSDQRLLLRPLLAGLADSCCVLMTSHDWDEVRATAAAFITCTTESCRKYLSRVWIALIYGSLAITPHRHRPYLSQHYWTDALLLLPTMVVMPLASHCGSASLHIPVSAHTIPHIHAKLFRKNSMLWRSLLHKEYCLLATPAFFVALTASWLALGLYLAGGLVEYQAIAPKLAGLENRRGATETLLGSAAQLLQWLMILWTIYFGARSLAGEKLWHTDVLLRGVRGGLPRLLISKTVVLLSALTLLPLPFWLTVAWIALSNLWDGKLLLALLLAQIFVALYAALLSLTISASQKQPLPASLLLALIWLLLWLLPVLTTNPPWLVEILRWLSPFEHLGLLYRGIATMQTLIYIAMHSLLFITLMPFLWTRDTR</sequence>
<dbReference type="Gene3D" id="3.40.50.300">
    <property type="entry name" value="P-loop containing nucleotide triphosphate hydrolases"/>
    <property type="match status" value="1"/>
</dbReference>
<dbReference type="PANTHER" id="PTHR43335">
    <property type="entry name" value="ABC TRANSPORTER, ATP-BINDING PROTEIN"/>
    <property type="match status" value="1"/>
</dbReference>
<evidence type="ECO:0000256" key="1">
    <source>
        <dbReference type="ARBA" id="ARBA00005417"/>
    </source>
</evidence>
<feature type="transmembrane region" description="Helical" evidence="5">
    <location>
        <begin position="453"/>
        <end position="472"/>
    </location>
</feature>
<dbReference type="Proteomes" id="UP000004750">
    <property type="component" value="Unassembled WGS sequence"/>
</dbReference>
<accession>G9ZI53</accession>
<evidence type="ECO:0000313" key="7">
    <source>
        <dbReference type="EMBL" id="EHM52212.1"/>
    </source>
</evidence>
<dbReference type="InterPro" id="IPR027417">
    <property type="entry name" value="P-loop_NTPase"/>
</dbReference>
<dbReference type="Pfam" id="PF00005">
    <property type="entry name" value="ABC_tran"/>
    <property type="match status" value="1"/>
</dbReference>
<evidence type="ECO:0000256" key="5">
    <source>
        <dbReference type="SAM" id="Phobius"/>
    </source>
</evidence>
<feature type="transmembrane region" description="Helical" evidence="5">
    <location>
        <begin position="346"/>
        <end position="364"/>
    </location>
</feature>
<keyword evidence="3" id="KW-0547">Nucleotide-binding</keyword>
<reference evidence="7 8" key="1">
    <citation type="submission" date="2011-08" db="EMBL/GenBank/DDBJ databases">
        <authorList>
            <person name="Weinstock G."/>
            <person name="Sodergren E."/>
            <person name="Clifton S."/>
            <person name="Fulton L."/>
            <person name="Fulton B."/>
            <person name="Courtney L."/>
            <person name="Fronick C."/>
            <person name="Harrison M."/>
            <person name="Strong C."/>
            <person name="Farmer C."/>
            <person name="Delahaunty K."/>
            <person name="Markovic C."/>
            <person name="Hall O."/>
            <person name="Minx P."/>
            <person name="Tomlinson C."/>
            <person name="Mitreva M."/>
            <person name="Hou S."/>
            <person name="Chen J."/>
            <person name="Wollam A."/>
            <person name="Pepin K.H."/>
            <person name="Johnson M."/>
            <person name="Bhonagiri V."/>
            <person name="Zhang X."/>
            <person name="Suruliraj S."/>
            <person name="Warren W."/>
            <person name="Chinwalla A."/>
            <person name="Mardis E.R."/>
            <person name="Wilson R.K."/>
        </authorList>
    </citation>
    <scope>NUCLEOTIDE SEQUENCE [LARGE SCALE GENOMIC DNA]</scope>
    <source>
        <strain evidence="7 8">F0432</strain>
    </source>
</reference>
<keyword evidence="5" id="KW-0472">Membrane</keyword>
<dbReference type="RefSeq" id="WP_006986456.1">
    <property type="nucleotide sequence ID" value="NZ_JH417956.1"/>
</dbReference>